<name>A0A0F9UJ92_9ZZZZ</name>
<sequence>MGFKRVFFTGCAGMLCLIPMAWISFRFLNLTEGVTGGLIVNIDDAIGAISGFFGAAGFVIEILIGMVIGVALIFLFPIHWILYYRPDDVGLLIAVTIPWILACVITSGLFAHSPRGGFNTSLAMGIGYAIILTVVYFVLSAILPLGSAILDGVLLGLTDLPFLFAVLTAIFEGCLVGAIFGAFIGSLKYKPEAGKEKKKIAEAREEHVEVPEIFPSQTLQNESTSTTSSDFCTECGAVLTAEELFCTNCGAKKSE</sequence>
<feature type="transmembrane region" description="Helical" evidence="1">
    <location>
        <begin position="162"/>
        <end position="189"/>
    </location>
</feature>
<feature type="transmembrane region" description="Helical" evidence="1">
    <location>
        <begin position="122"/>
        <end position="150"/>
    </location>
</feature>
<dbReference type="Pfam" id="PF13240">
    <property type="entry name" value="Zn_Ribbon_1"/>
    <property type="match status" value="1"/>
</dbReference>
<feature type="domain" description="Zinc-ribbon" evidence="2">
    <location>
        <begin position="231"/>
        <end position="252"/>
    </location>
</feature>
<evidence type="ECO:0000256" key="1">
    <source>
        <dbReference type="SAM" id="Phobius"/>
    </source>
</evidence>
<protein>
    <recommendedName>
        <fullName evidence="2">Zinc-ribbon domain-containing protein</fullName>
    </recommendedName>
</protein>
<keyword evidence="1" id="KW-0472">Membrane</keyword>
<feature type="transmembrane region" description="Helical" evidence="1">
    <location>
        <begin position="89"/>
        <end position="110"/>
    </location>
</feature>
<proteinExistence type="predicted"/>
<keyword evidence="1" id="KW-0812">Transmembrane</keyword>
<reference evidence="3" key="1">
    <citation type="journal article" date="2015" name="Nature">
        <title>Complex archaea that bridge the gap between prokaryotes and eukaryotes.</title>
        <authorList>
            <person name="Spang A."/>
            <person name="Saw J.H."/>
            <person name="Jorgensen S.L."/>
            <person name="Zaremba-Niedzwiedzka K."/>
            <person name="Martijn J."/>
            <person name="Lind A.E."/>
            <person name="van Eijk R."/>
            <person name="Schleper C."/>
            <person name="Guy L."/>
            <person name="Ettema T.J."/>
        </authorList>
    </citation>
    <scope>NUCLEOTIDE SEQUENCE</scope>
</reference>
<keyword evidence="1" id="KW-1133">Transmembrane helix</keyword>
<dbReference type="AlphaFoldDB" id="A0A0F9UJ92"/>
<feature type="transmembrane region" description="Helical" evidence="1">
    <location>
        <begin position="7"/>
        <end position="28"/>
    </location>
</feature>
<comment type="caution">
    <text evidence="3">The sequence shown here is derived from an EMBL/GenBank/DDBJ whole genome shotgun (WGS) entry which is preliminary data.</text>
</comment>
<dbReference type="InterPro" id="IPR026870">
    <property type="entry name" value="Zinc_ribbon_dom"/>
</dbReference>
<feature type="transmembrane region" description="Helical" evidence="1">
    <location>
        <begin position="34"/>
        <end position="55"/>
    </location>
</feature>
<evidence type="ECO:0000259" key="2">
    <source>
        <dbReference type="Pfam" id="PF13240"/>
    </source>
</evidence>
<accession>A0A0F9UJ92</accession>
<dbReference type="EMBL" id="LAZR01000960">
    <property type="protein sequence ID" value="KKN53683.1"/>
    <property type="molecule type" value="Genomic_DNA"/>
</dbReference>
<evidence type="ECO:0000313" key="3">
    <source>
        <dbReference type="EMBL" id="KKN53683.1"/>
    </source>
</evidence>
<organism evidence="3">
    <name type="scientific">marine sediment metagenome</name>
    <dbReference type="NCBI Taxonomy" id="412755"/>
    <lineage>
        <taxon>unclassified sequences</taxon>
        <taxon>metagenomes</taxon>
        <taxon>ecological metagenomes</taxon>
    </lineage>
</organism>
<feature type="transmembrane region" description="Helical" evidence="1">
    <location>
        <begin position="62"/>
        <end position="83"/>
    </location>
</feature>
<gene>
    <name evidence="3" type="ORF">LCGC14_0599860</name>
</gene>